<proteinExistence type="predicted"/>
<dbReference type="RefSeq" id="WP_176767641.1">
    <property type="nucleotide sequence ID" value="NZ_FNHH01000009.1"/>
</dbReference>
<dbReference type="Proteomes" id="UP000199226">
    <property type="component" value="Unassembled WGS sequence"/>
</dbReference>
<name>A0A1G9S053_9SPHI</name>
<feature type="compositionally biased region" description="Basic and acidic residues" evidence="1">
    <location>
        <begin position="21"/>
        <end position="43"/>
    </location>
</feature>
<feature type="region of interest" description="Disordered" evidence="1">
    <location>
        <begin position="1"/>
        <end position="51"/>
    </location>
</feature>
<gene>
    <name evidence="2" type="ORF">SAMN05421813_10915</name>
</gene>
<accession>A0A1G9S053</accession>
<reference evidence="3" key="1">
    <citation type="submission" date="2016-10" db="EMBL/GenBank/DDBJ databases">
        <authorList>
            <person name="Varghese N."/>
            <person name="Submissions S."/>
        </authorList>
    </citation>
    <scope>NUCLEOTIDE SEQUENCE [LARGE SCALE GENOMIC DNA]</scope>
    <source>
        <strain evidence="3">DSM 24536</strain>
    </source>
</reference>
<keyword evidence="3" id="KW-1185">Reference proteome</keyword>
<sequence>MSKKQSKAPPGQSSLIKKRADKPLPPKKEQSGDRAFDDAIDKLLKKKSPKI</sequence>
<dbReference type="EMBL" id="FNHH01000009">
    <property type="protein sequence ID" value="SDM28836.1"/>
    <property type="molecule type" value="Genomic_DNA"/>
</dbReference>
<dbReference type="STRING" id="990371.SAMN05421813_10915"/>
<dbReference type="AlphaFoldDB" id="A0A1G9S053"/>
<protein>
    <submittedName>
        <fullName evidence="2">Uncharacterized protein</fullName>
    </submittedName>
</protein>
<evidence type="ECO:0000313" key="3">
    <source>
        <dbReference type="Proteomes" id="UP000199226"/>
    </source>
</evidence>
<evidence type="ECO:0000313" key="2">
    <source>
        <dbReference type="EMBL" id="SDM28836.1"/>
    </source>
</evidence>
<evidence type="ECO:0000256" key="1">
    <source>
        <dbReference type="SAM" id="MobiDB-lite"/>
    </source>
</evidence>
<organism evidence="2 3">
    <name type="scientific">Daejeonella rubra</name>
    <dbReference type="NCBI Taxonomy" id="990371"/>
    <lineage>
        <taxon>Bacteria</taxon>
        <taxon>Pseudomonadati</taxon>
        <taxon>Bacteroidota</taxon>
        <taxon>Sphingobacteriia</taxon>
        <taxon>Sphingobacteriales</taxon>
        <taxon>Sphingobacteriaceae</taxon>
        <taxon>Daejeonella</taxon>
    </lineage>
</organism>